<dbReference type="GO" id="GO:0046474">
    <property type="term" value="P:glycerophospholipid biosynthetic process"/>
    <property type="evidence" value="ECO:0007669"/>
    <property type="project" value="TreeGrafter"/>
</dbReference>
<evidence type="ECO:0000256" key="12">
    <source>
        <dbReference type="ARBA" id="ARBA00023209"/>
    </source>
</evidence>
<dbReference type="OrthoDB" id="9785031at2"/>
<evidence type="ECO:0000256" key="3">
    <source>
        <dbReference type="ARBA" id="ARBA00010441"/>
    </source>
</evidence>
<sequence length="214" mass="24232">MALFPNSNFNAADYPALKRIPNLLTLMRIMLAPVFLVLFLQEDWVLRLAAVIVFTVAAISDYLDGYLARLLQAHSEFGNFMDPLADKILTFLGFASLCILSPDLFPWWAFGLIVGRDLLITWMRTLARKQGFSMSTSYSAKLKTAVQLIFLYIALLSFTLLMIPALQQFVEAWLIQTGILTWMYFGVMAFTVYTGLEYVLQNRDLFGKKATPSA</sequence>
<dbReference type="AlphaFoldDB" id="A0A345UK30"/>
<protein>
    <recommendedName>
        <fullName evidence="5 15">CDP-diacylglycerol--glycerol-3-phosphate 3-phosphatidyltransferase</fullName>
        <ecNumber evidence="4 15">2.7.8.5</ecNumber>
    </recommendedName>
</protein>
<dbReference type="RefSeq" id="WP_114984088.1">
    <property type="nucleotide sequence ID" value="NZ_CP027806.1"/>
</dbReference>
<dbReference type="KEGG" id="cprv:CYPRO_1581"/>
<reference evidence="18 19" key="1">
    <citation type="submission" date="2018-03" db="EMBL/GenBank/DDBJ databases">
        <title>Phenotypic and genomic properties of Cyclonatronum proteinivorum gen. nov., sp. nov., a haloalkaliphilic bacteroidete from soda lakes possessing Na+-translocating rhodopsin.</title>
        <authorList>
            <person name="Toshchakov S.V."/>
            <person name="Korzhenkov A."/>
            <person name="Samarov N.I."/>
            <person name="Kublanov I.V."/>
            <person name="Muntyan M.S."/>
            <person name="Sorokin D.Y."/>
        </authorList>
    </citation>
    <scope>NUCLEOTIDE SEQUENCE [LARGE SCALE GENOMIC DNA]</scope>
    <source>
        <strain evidence="18 19">Omega</strain>
    </source>
</reference>
<evidence type="ECO:0000256" key="15">
    <source>
        <dbReference type="NCBIfam" id="TIGR00560"/>
    </source>
</evidence>
<dbReference type="PIRSF" id="PIRSF000847">
    <property type="entry name" value="Phos_ph_gly_syn"/>
    <property type="match status" value="1"/>
</dbReference>
<keyword evidence="10" id="KW-0443">Lipid metabolism</keyword>
<evidence type="ECO:0000256" key="9">
    <source>
        <dbReference type="ARBA" id="ARBA00022989"/>
    </source>
</evidence>
<dbReference type="PANTHER" id="PTHR14269">
    <property type="entry name" value="CDP-DIACYLGLYCEROL--GLYCEROL-3-PHOSPHATE 3-PHOSPHATIDYLTRANSFERASE-RELATED"/>
    <property type="match status" value="1"/>
</dbReference>
<keyword evidence="8 17" id="KW-0812">Transmembrane</keyword>
<evidence type="ECO:0000256" key="2">
    <source>
        <dbReference type="ARBA" id="ARBA00005042"/>
    </source>
</evidence>
<evidence type="ECO:0000313" key="19">
    <source>
        <dbReference type="Proteomes" id="UP000254808"/>
    </source>
</evidence>
<keyword evidence="6" id="KW-0444">Lipid biosynthesis</keyword>
<keyword evidence="12" id="KW-0594">Phospholipid biosynthesis</keyword>
<dbReference type="Proteomes" id="UP000254808">
    <property type="component" value="Chromosome"/>
</dbReference>
<dbReference type="InterPro" id="IPR004570">
    <property type="entry name" value="Phosphatidylglycerol_P_synth"/>
</dbReference>
<proteinExistence type="inferred from homology"/>
<dbReference type="Pfam" id="PF01066">
    <property type="entry name" value="CDP-OH_P_transf"/>
    <property type="match status" value="1"/>
</dbReference>
<keyword evidence="19" id="KW-1185">Reference proteome</keyword>
<comment type="subcellular location">
    <subcellularLocation>
        <location evidence="1">Membrane</location>
        <topology evidence="1">Multi-pass membrane protein</topology>
    </subcellularLocation>
</comment>
<keyword evidence="11 17" id="KW-0472">Membrane</keyword>
<dbReference type="EMBL" id="CP027806">
    <property type="protein sequence ID" value="AXJ00832.1"/>
    <property type="molecule type" value="Genomic_DNA"/>
</dbReference>
<evidence type="ECO:0000313" key="18">
    <source>
        <dbReference type="EMBL" id="AXJ00832.1"/>
    </source>
</evidence>
<keyword evidence="13" id="KW-1208">Phospholipid metabolism</keyword>
<comment type="catalytic activity">
    <reaction evidence="14">
        <text>a CDP-1,2-diacyl-sn-glycerol + sn-glycerol 3-phosphate = a 1,2-diacyl-sn-glycero-3-phospho-(1'-sn-glycero-3'-phosphate) + CMP + H(+)</text>
        <dbReference type="Rhea" id="RHEA:12593"/>
        <dbReference type="ChEBI" id="CHEBI:15378"/>
        <dbReference type="ChEBI" id="CHEBI:57597"/>
        <dbReference type="ChEBI" id="CHEBI:58332"/>
        <dbReference type="ChEBI" id="CHEBI:60110"/>
        <dbReference type="ChEBI" id="CHEBI:60377"/>
        <dbReference type="EC" id="2.7.8.5"/>
    </reaction>
</comment>
<dbReference type="GO" id="GO:0008444">
    <property type="term" value="F:CDP-diacylglycerol-glycerol-3-phosphate 3-phosphatidyltransferase activity"/>
    <property type="evidence" value="ECO:0007669"/>
    <property type="project" value="UniProtKB-UniRule"/>
</dbReference>
<organism evidence="18 19">
    <name type="scientific">Cyclonatronum proteinivorum</name>
    <dbReference type="NCBI Taxonomy" id="1457365"/>
    <lineage>
        <taxon>Bacteria</taxon>
        <taxon>Pseudomonadati</taxon>
        <taxon>Balneolota</taxon>
        <taxon>Balneolia</taxon>
        <taxon>Balneolales</taxon>
        <taxon>Cyclonatronaceae</taxon>
        <taxon>Cyclonatronum</taxon>
    </lineage>
</organism>
<evidence type="ECO:0000256" key="11">
    <source>
        <dbReference type="ARBA" id="ARBA00023136"/>
    </source>
</evidence>
<feature type="transmembrane region" description="Helical" evidence="17">
    <location>
        <begin position="84"/>
        <end position="102"/>
    </location>
</feature>
<feature type="transmembrane region" description="Helical" evidence="17">
    <location>
        <begin position="44"/>
        <end position="63"/>
    </location>
</feature>
<feature type="transmembrane region" description="Helical" evidence="17">
    <location>
        <begin position="20"/>
        <end position="38"/>
    </location>
</feature>
<dbReference type="InterPro" id="IPR000462">
    <property type="entry name" value="CDP-OH_P_trans"/>
</dbReference>
<evidence type="ECO:0000256" key="17">
    <source>
        <dbReference type="SAM" id="Phobius"/>
    </source>
</evidence>
<dbReference type="InterPro" id="IPR043130">
    <property type="entry name" value="CDP-OH_PTrfase_TM_dom"/>
</dbReference>
<keyword evidence="7 16" id="KW-0808">Transferase</keyword>
<dbReference type="GO" id="GO:0016020">
    <property type="term" value="C:membrane"/>
    <property type="evidence" value="ECO:0007669"/>
    <property type="project" value="UniProtKB-SubCell"/>
</dbReference>
<accession>A0A345UK30</accession>
<keyword evidence="9 17" id="KW-1133">Transmembrane helix</keyword>
<dbReference type="PROSITE" id="PS00379">
    <property type="entry name" value="CDP_ALCOHOL_P_TRANSF"/>
    <property type="match status" value="1"/>
</dbReference>
<comment type="similarity">
    <text evidence="3 16">Belongs to the CDP-alcohol phosphatidyltransferase class-I family.</text>
</comment>
<evidence type="ECO:0000256" key="7">
    <source>
        <dbReference type="ARBA" id="ARBA00022679"/>
    </source>
</evidence>
<evidence type="ECO:0000256" key="6">
    <source>
        <dbReference type="ARBA" id="ARBA00022516"/>
    </source>
</evidence>
<gene>
    <name evidence="18" type="ORF">CYPRO_1581</name>
</gene>
<dbReference type="PANTHER" id="PTHR14269:SF11">
    <property type="entry name" value="CDP-DIACYLGLYCEROL--GLYCEROL-3-PHOSPHATE 3-PHOSPHATIDYLTRANSFERASE"/>
    <property type="match status" value="1"/>
</dbReference>
<evidence type="ECO:0000256" key="5">
    <source>
        <dbReference type="ARBA" id="ARBA00014944"/>
    </source>
</evidence>
<evidence type="ECO:0000256" key="10">
    <source>
        <dbReference type="ARBA" id="ARBA00023098"/>
    </source>
</evidence>
<dbReference type="EC" id="2.7.8.5" evidence="4 15"/>
<dbReference type="InterPro" id="IPR048254">
    <property type="entry name" value="CDP_ALCOHOL_P_TRANSF_CS"/>
</dbReference>
<dbReference type="InterPro" id="IPR050324">
    <property type="entry name" value="CDP-alcohol_PTase-I"/>
</dbReference>
<evidence type="ECO:0000256" key="1">
    <source>
        <dbReference type="ARBA" id="ARBA00004141"/>
    </source>
</evidence>
<comment type="pathway">
    <text evidence="2">Phospholipid metabolism; phosphatidylglycerol biosynthesis; phosphatidylglycerol from CDP-diacylglycerol: step 1/2.</text>
</comment>
<name>A0A345UK30_9BACT</name>
<evidence type="ECO:0000256" key="14">
    <source>
        <dbReference type="ARBA" id="ARBA00048586"/>
    </source>
</evidence>
<dbReference type="Gene3D" id="1.20.120.1760">
    <property type="match status" value="1"/>
</dbReference>
<dbReference type="NCBIfam" id="TIGR00560">
    <property type="entry name" value="pgsA"/>
    <property type="match status" value="1"/>
</dbReference>
<evidence type="ECO:0000256" key="16">
    <source>
        <dbReference type="RuleBase" id="RU003750"/>
    </source>
</evidence>
<evidence type="ECO:0000256" key="8">
    <source>
        <dbReference type="ARBA" id="ARBA00022692"/>
    </source>
</evidence>
<feature type="transmembrane region" description="Helical" evidence="17">
    <location>
        <begin position="179"/>
        <end position="200"/>
    </location>
</feature>
<evidence type="ECO:0000256" key="13">
    <source>
        <dbReference type="ARBA" id="ARBA00023264"/>
    </source>
</evidence>
<evidence type="ECO:0000256" key="4">
    <source>
        <dbReference type="ARBA" id="ARBA00013170"/>
    </source>
</evidence>
<feature type="transmembrane region" description="Helical" evidence="17">
    <location>
        <begin position="148"/>
        <end position="167"/>
    </location>
</feature>